<evidence type="ECO:0000256" key="1">
    <source>
        <dbReference type="SAM" id="MobiDB-lite"/>
    </source>
</evidence>
<proteinExistence type="predicted"/>
<gene>
    <name evidence="2" type="ORF">F2Q69_00015733</name>
</gene>
<dbReference type="EMBL" id="QGKX02000996">
    <property type="protein sequence ID" value="KAF3557680.1"/>
    <property type="molecule type" value="Genomic_DNA"/>
</dbReference>
<accession>A0A8S9R4Q4</accession>
<evidence type="ECO:0000313" key="2">
    <source>
        <dbReference type="EMBL" id="KAF3557680.1"/>
    </source>
</evidence>
<dbReference type="Proteomes" id="UP000712600">
    <property type="component" value="Unassembled WGS sequence"/>
</dbReference>
<dbReference type="AlphaFoldDB" id="A0A8S9R4Q4"/>
<feature type="region of interest" description="Disordered" evidence="1">
    <location>
        <begin position="24"/>
        <end position="44"/>
    </location>
</feature>
<organism evidence="2 3">
    <name type="scientific">Brassica cretica</name>
    <name type="common">Mustard</name>
    <dbReference type="NCBI Taxonomy" id="69181"/>
    <lineage>
        <taxon>Eukaryota</taxon>
        <taxon>Viridiplantae</taxon>
        <taxon>Streptophyta</taxon>
        <taxon>Embryophyta</taxon>
        <taxon>Tracheophyta</taxon>
        <taxon>Spermatophyta</taxon>
        <taxon>Magnoliopsida</taxon>
        <taxon>eudicotyledons</taxon>
        <taxon>Gunneridae</taxon>
        <taxon>Pentapetalae</taxon>
        <taxon>rosids</taxon>
        <taxon>malvids</taxon>
        <taxon>Brassicales</taxon>
        <taxon>Brassicaceae</taxon>
        <taxon>Brassiceae</taxon>
        <taxon>Brassica</taxon>
    </lineage>
</organism>
<protein>
    <submittedName>
        <fullName evidence="2">Uncharacterized protein</fullName>
    </submittedName>
</protein>
<comment type="caution">
    <text evidence="2">The sequence shown here is derived from an EMBL/GenBank/DDBJ whole genome shotgun (WGS) entry which is preliminary data.</text>
</comment>
<evidence type="ECO:0000313" key="3">
    <source>
        <dbReference type="Proteomes" id="UP000712600"/>
    </source>
</evidence>
<sequence length="212" mass="24217">MDCGAILELAAVLDWSPSGLDLPQISEESVPRDPTQSPAADKKSSIEGHCFLPCSFLIVSNPWFENVDQKKNELSGVREDLKQKRNCWIGKDSFSVMEKARLLVLTRIARPALTGVIVLRKKPRTWVSIIDPDSVAHLVRYFKPVGFPLPSLQNMTERDAYVKMDVAHSKRRLQDTLRSEELYEMKKLVHKLKLSLKVAQDREWTKTILCRC</sequence>
<name>A0A8S9R4Q4_BRACR</name>
<reference evidence="2" key="1">
    <citation type="submission" date="2019-12" db="EMBL/GenBank/DDBJ databases">
        <title>Genome sequencing and annotation of Brassica cretica.</title>
        <authorList>
            <person name="Studholme D.J."/>
            <person name="Sarris P."/>
        </authorList>
    </citation>
    <scope>NUCLEOTIDE SEQUENCE</scope>
    <source>
        <strain evidence="2">PFS-109/04</strain>
        <tissue evidence="2">Leaf</tissue>
    </source>
</reference>